<reference evidence="1 2" key="1">
    <citation type="submission" date="2024-02" db="EMBL/GenBank/DDBJ databases">
        <title>A nitrogen-fixing paenibacillus bacterium.</title>
        <authorList>
            <person name="Zhang W.L."/>
            <person name="Chen S.F."/>
        </authorList>
    </citation>
    <scope>NUCLEOTIDE SEQUENCE [LARGE SCALE GENOMIC DNA]</scope>
    <source>
        <strain evidence="1 2">M1</strain>
    </source>
</reference>
<sequence>MNGSWDTGETAEMPIEGVQFGRSWRFDFDQGEFVMTPTRKIAAADGTEAWVMWCQKAIRTPRYRHLIYSRNFGQEFDELIGKGYTRAVQESEIQRIARETLLVDPRTAGVEEFTFTWEGECCYFTCRVTNIHDEQLTLEGSVS</sequence>
<protein>
    <submittedName>
        <fullName evidence="1">DUF2634 domain-containing protein</fullName>
    </submittedName>
</protein>
<proteinExistence type="predicted"/>
<comment type="caution">
    <text evidence="1">The sequence shown here is derived from an EMBL/GenBank/DDBJ whole genome shotgun (WGS) entry which is preliminary data.</text>
</comment>
<dbReference type="InterPro" id="IPR020288">
    <property type="entry name" value="Sheath_initiator"/>
</dbReference>
<evidence type="ECO:0000313" key="2">
    <source>
        <dbReference type="Proteomes" id="UP001306950"/>
    </source>
</evidence>
<keyword evidence="2" id="KW-1185">Reference proteome</keyword>
<dbReference type="Proteomes" id="UP001306950">
    <property type="component" value="Unassembled WGS sequence"/>
</dbReference>
<accession>A0ABU7VMF9</accession>
<gene>
    <name evidence="1" type="ORF">V3851_03635</name>
</gene>
<dbReference type="Pfam" id="PF10934">
    <property type="entry name" value="Sheath_initiator"/>
    <property type="match status" value="1"/>
</dbReference>
<dbReference type="EMBL" id="JAZHPZ010000001">
    <property type="protein sequence ID" value="MEF2964911.1"/>
    <property type="molecule type" value="Genomic_DNA"/>
</dbReference>
<organism evidence="1 2">
    <name type="scientific">Paenibacillus haidiansis</name>
    <dbReference type="NCBI Taxonomy" id="1574488"/>
    <lineage>
        <taxon>Bacteria</taxon>
        <taxon>Bacillati</taxon>
        <taxon>Bacillota</taxon>
        <taxon>Bacilli</taxon>
        <taxon>Bacillales</taxon>
        <taxon>Paenibacillaceae</taxon>
        <taxon>Paenibacillus</taxon>
    </lineage>
</organism>
<evidence type="ECO:0000313" key="1">
    <source>
        <dbReference type="EMBL" id="MEF2964911.1"/>
    </source>
</evidence>
<name>A0ABU7VMF9_9BACL</name>